<reference evidence="1" key="1">
    <citation type="submission" date="2019-07" db="EMBL/GenBank/DDBJ databases">
        <title>Annotation for the trematode Paragonimus miyazaki's.</title>
        <authorList>
            <person name="Choi Y.-J."/>
        </authorList>
    </citation>
    <scope>NUCLEOTIDE SEQUENCE</scope>
    <source>
        <strain evidence="1">Japan</strain>
    </source>
</reference>
<accession>A0A8S9YQ67</accession>
<proteinExistence type="predicted"/>
<evidence type="ECO:0000313" key="2">
    <source>
        <dbReference type="Proteomes" id="UP000822476"/>
    </source>
</evidence>
<dbReference type="AlphaFoldDB" id="A0A8S9YQ67"/>
<keyword evidence="2" id="KW-1185">Reference proteome</keyword>
<comment type="caution">
    <text evidence="1">The sequence shown here is derived from an EMBL/GenBank/DDBJ whole genome shotgun (WGS) entry which is preliminary data.</text>
</comment>
<name>A0A8S9YQ67_9TREM</name>
<dbReference type="Proteomes" id="UP000822476">
    <property type="component" value="Unassembled WGS sequence"/>
</dbReference>
<protein>
    <submittedName>
        <fullName evidence="1">Uncharacterized protein</fullName>
    </submittedName>
</protein>
<dbReference type="EMBL" id="JTDE01004291">
    <property type="protein sequence ID" value="KAF7255120.1"/>
    <property type="molecule type" value="Genomic_DNA"/>
</dbReference>
<sequence>MCTQRNVTCTLKAWRSRSALTQSTAMPTINPLTPEIFAVRMQQPTMLTKQVLFIVFEFCVPTWNFSFTQTGSG</sequence>
<gene>
    <name evidence="1" type="ORF">EG68_07828</name>
</gene>
<organism evidence="1 2">
    <name type="scientific">Paragonimus skrjabini miyazakii</name>
    <dbReference type="NCBI Taxonomy" id="59628"/>
    <lineage>
        <taxon>Eukaryota</taxon>
        <taxon>Metazoa</taxon>
        <taxon>Spiralia</taxon>
        <taxon>Lophotrochozoa</taxon>
        <taxon>Platyhelminthes</taxon>
        <taxon>Trematoda</taxon>
        <taxon>Digenea</taxon>
        <taxon>Plagiorchiida</taxon>
        <taxon>Troglotremata</taxon>
        <taxon>Troglotrematidae</taxon>
        <taxon>Paragonimus</taxon>
    </lineage>
</organism>
<evidence type="ECO:0000313" key="1">
    <source>
        <dbReference type="EMBL" id="KAF7255120.1"/>
    </source>
</evidence>